<keyword evidence="5" id="KW-0539">Nucleus</keyword>
<dbReference type="PANTHER" id="PTHR37534:SF46">
    <property type="entry name" value="ZN(II)2CYS6 TRANSCRIPTION FACTOR (EUROFUNG)"/>
    <property type="match status" value="1"/>
</dbReference>
<accession>A0A9W9T7T9</accession>
<keyword evidence="2" id="KW-0805">Transcription regulation</keyword>
<evidence type="ECO:0000313" key="7">
    <source>
        <dbReference type="EMBL" id="KAJ5212778.1"/>
    </source>
</evidence>
<dbReference type="Pfam" id="PF11951">
    <property type="entry name" value="Fungal_trans_2"/>
    <property type="match status" value="1"/>
</dbReference>
<dbReference type="InterPro" id="IPR001138">
    <property type="entry name" value="Zn2Cys6_DnaBD"/>
</dbReference>
<comment type="subcellular location">
    <subcellularLocation>
        <location evidence="1">Nucleus</location>
    </subcellularLocation>
</comment>
<dbReference type="PANTHER" id="PTHR37534">
    <property type="entry name" value="TRANSCRIPTIONAL ACTIVATOR PROTEIN UGA3"/>
    <property type="match status" value="1"/>
</dbReference>
<dbReference type="CDD" id="cd00067">
    <property type="entry name" value="GAL4"/>
    <property type="match status" value="2"/>
</dbReference>
<dbReference type="PROSITE" id="PS00463">
    <property type="entry name" value="ZN2_CY6_FUNGAL_1"/>
    <property type="match status" value="1"/>
</dbReference>
<name>A0A9W9T7T9_9EURO</name>
<dbReference type="InterPro" id="IPR021858">
    <property type="entry name" value="Fun_TF"/>
</dbReference>
<dbReference type="InterPro" id="IPR036864">
    <property type="entry name" value="Zn2-C6_fun-type_DNA-bd_sf"/>
</dbReference>
<dbReference type="AlphaFoldDB" id="A0A9W9T7T9"/>
<organism evidence="7 8">
    <name type="scientific">Penicillium cinerascens</name>
    <dbReference type="NCBI Taxonomy" id="70096"/>
    <lineage>
        <taxon>Eukaryota</taxon>
        <taxon>Fungi</taxon>
        <taxon>Dikarya</taxon>
        <taxon>Ascomycota</taxon>
        <taxon>Pezizomycotina</taxon>
        <taxon>Eurotiomycetes</taxon>
        <taxon>Eurotiomycetidae</taxon>
        <taxon>Eurotiales</taxon>
        <taxon>Aspergillaceae</taxon>
        <taxon>Penicillium</taxon>
    </lineage>
</organism>
<evidence type="ECO:0000256" key="3">
    <source>
        <dbReference type="ARBA" id="ARBA00023125"/>
    </source>
</evidence>
<feature type="domain" description="Zn(2)-C6 fungal-type" evidence="6">
    <location>
        <begin position="7"/>
        <end position="35"/>
    </location>
</feature>
<dbReference type="GO" id="GO:0005634">
    <property type="term" value="C:nucleus"/>
    <property type="evidence" value="ECO:0007669"/>
    <property type="project" value="UniProtKB-SubCell"/>
</dbReference>
<evidence type="ECO:0000259" key="6">
    <source>
        <dbReference type="PROSITE" id="PS50048"/>
    </source>
</evidence>
<reference evidence="7" key="1">
    <citation type="submission" date="2022-12" db="EMBL/GenBank/DDBJ databases">
        <authorList>
            <person name="Petersen C."/>
        </authorList>
    </citation>
    <scope>NUCLEOTIDE SEQUENCE</scope>
    <source>
        <strain evidence="7">IBT 15544</strain>
    </source>
</reference>
<evidence type="ECO:0000256" key="5">
    <source>
        <dbReference type="ARBA" id="ARBA00023242"/>
    </source>
</evidence>
<keyword evidence="4" id="KW-0804">Transcription</keyword>
<dbReference type="GeneID" id="83178787"/>
<dbReference type="GO" id="GO:0008270">
    <property type="term" value="F:zinc ion binding"/>
    <property type="evidence" value="ECO:0007669"/>
    <property type="project" value="InterPro"/>
</dbReference>
<feature type="domain" description="Zn(2)-C6 fungal-type" evidence="6">
    <location>
        <begin position="60"/>
        <end position="90"/>
    </location>
</feature>
<keyword evidence="3" id="KW-0238">DNA-binding</keyword>
<dbReference type="PRINTS" id="PR00755">
    <property type="entry name" value="AFLATOXINBRP"/>
</dbReference>
<dbReference type="GO" id="GO:0000981">
    <property type="term" value="F:DNA-binding transcription factor activity, RNA polymerase II-specific"/>
    <property type="evidence" value="ECO:0007669"/>
    <property type="project" value="InterPro"/>
</dbReference>
<evidence type="ECO:0000256" key="1">
    <source>
        <dbReference type="ARBA" id="ARBA00004123"/>
    </source>
</evidence>
<proteinExistence type="predicted"/>
<gene>
    <name evidence="7" type="ORF">N7498_004424</name>
</gene>
<dbReference type="Proteomes" id="UP001150904">
    <property type="component" value="Unassembled WGS sequence"/>
</dbReference>
<evidence type="ECO:0000256" key="4">
    <source>
        <dbReference type="ARBA" id="ARBA00023163"/>
    </source>
</evidence>
<dbReference type="OrthoDB" id="434972at2759"/>
<dbReference type="EMBL" id="JAPQKR010000008">
    <property type="protein sequence ID" value="KAJ5212778.1"/>
    <property type="molecule type" value="Genomic_DNA"/>
</dbReference>
<dbReference type="Gene3D" id="4.10.240.10">
    <property type="entry name" value="Zn(2)-C6 fungal-type DNA-binding domain"/>
    <property type="match status" value="2"/>
</dbReference>
<evidence type="ECO:0000313" key="8">
    <source>
        <dbReference type="Proteomes" id="UP001150904"/>
    </source>
</evidence>
<dbReference type="GO" id="GO:0003677">
    <property type="term" value="F:DNA binding"/>
    <property type="evidence" value="ECO:0007669"/>
    <property type="project" value="UniProtKB-KW"/>
</dbReference>
<evidence type="ECO:0000256" key="2">
    <source>
        <dbReference type="ARBA" id="ARBA00023015"/>
    </source>
</evidence>
<dbReference type="RefSeq" id="XP_058310948.1">
    <property type="nucleotide sequence ID" value="XM_058451486.1"/>
</dbReference>
<reference evidence="7" key="2">
    <citation type="journal article" date="2023" name="IMA Fungus">
        <title>Comparative genomic study of the Penicillium genus elucidates a diverse pangenome and 15 lateral gene transfer events.</title>
        <authorList>
            <person name="Petersen C."/>
            <person name="Sorensen T."/>
            <person name="Nielsen M.R."/>
            <person name="Sondergaard T.E."/>
            <person name="Sorensen J.L."/>
            <person name="Fitzpatrick D.A."/>
            <person name="Frisvad J.C."/>
            <person name="Nielsen K.L."/>
        </authorList>
    </citation>
    <scope>NUCLEOTIDE SEQUENCE</scope>
    <source>
        <strain evidence="7">IBT 15544</strain>
    </source>
</reference>
<sequence length="562" mass="62699">MSSPGRVCARCSRIKQRCDGGLPCSRCKRLGHICTPRSPSDKGDPVAVIRRPRASRSRSGCLSCKARKKKCDENRPRCSDCRRLNTACQWPVNTDDADNVVSSPASHATVSTIADPMDDSDGDPQGLDLTPLDDEEFIATLFPHPIPKQITFLPIDRSPISANPYLRSDEDRSLFNHYVHVVARALSRSHDPDRNPFLITLLPLAAASDTVTSVILSLSGCHWKRVYPSIWRSALRRQGKGPIPDPPLGLTQTNTPAALTQVNTLLGRPDRQCIFEACVTVLLLCLTELFDGTSRVWKWHLKAASAILKSPAFQNLVSTDEQTFCISLFHYLDSMSTISRCKAPLLRDGDSMTELTTSVRRSSAPELERSQSTDAIYGISPALFDYLGTVNLLANHRSKRVDELSEIGFRAAATHLENRIDEWRADQNHVVEQEPDTEHATTAFEWAIRLRLHQVVEGYDPLHAFVERAIVTILDAVQEIPYASRVEGCLLFPLVIAGSSSVSMERRMMVKERLMVMENTLGFSHIQYARQLLETVWSEAEGTGDMNWASVRYSQFPGVVFV</sequence>
<keyword evidence="8" id="KW-1185">Reference proteome</keyword>
<dbReference type="PROSITE" id="PS50048">
    <property type="entry name" value="ZN2_CY6_FUNGAL_2"/>
    <property type="match status" value="2"/>
</dbReference>
<dbReference type="SUPFAM" id="SSF57701">
    <property type="entry name" value="Zn2/Cys6 DNA-binding domain"/>
    <property type="match status" value="2"/>
</dbReference>
<dbReference type="Pfam" id="PF00172">
    <property type="entry name" value="Zn_clus"/>
    <property type="match status" value="2"/>
</dbReference>
<protein>
    <recommendedName>
        <fullName evidence="6">Zn(2)-C6 fungal-type domain-containing protein</fullName>
    </recommendedName>
</protein>
<comment type="caution">
    <text evidence="7">The sequence shown here is derived from an EMBL/GenBank/DDBJ whole genome shotgun (WGS) entry which is preliminary data.</text>
</comment>
<dbReference type="SMART" id="SM00066">
    <property type="entry name" value="GAL4"/>
    <property type="match status" value="2"/>
</dbReference>